<gene>
    <name evidence="2" type="ORF">AAFF_G00017720</name>
</gene>
<organism evidence="2 3">
    <name type="scientific">Aldrovandia affinis</name>
    <dbReference type="NCBI Taxonomy" id="143900"/>
    <lineage>
        <taxon>Eukaryota</taxon>
        <taxon>Metazoa</taxon>
        <taxon>Chordata</taxon>
        <taxon>Craniata</taxon>
        <taxon>Vertebrata</taxon>
        <taxon>Euteleostomi</taxon>
        <taxon>Actinopterygii</taxon>
        <taxon>Neopterygii</taxon>
        <taxon>Teleostei</taxon>
        <taxon>Notacanthiformes</taxon>
        <taxon>Halosauridae</taxon>
        <taxon>Aldrovandia</taxon>
    </lineage>
</organism>
<dbReference type="EMBL" id="JAINUG010000106">
    <property type="protein sequence ID" value="KAJ8396466.1"/>
    <property type="molecule type" value="Genomic_DNA"/>
</dbReference>
<proteinExistence type="predicted"/>
<name>A0AAD7S5R0_9TELE</name>
<sequence>MNVKKCRCPVPGCHFQGQQLDRHLVAFHTELSKKRRQAYSVRAKKEEAIDQLGKLKASDPAILMVSQLDVQASEGGSPVPSHQEESEEEEGHCNNPACKRQKQALEKNISDLETELNRLRKRYRHHFRQSLVKAVLPQVTLAEKDAAEVQGEAGPSTIGKRRRAARRAEEEAGPSTIGKKRRRAEEEEEKEDEAGENCLDEYRKFQEGVEPTDKQRENVVSKISRIKAFLDYMSTGQTDLWTWNFLCQPQRILEWARHVQEGGVQVTTARFYLINIRNFVEYMKETPPKHCRLNTAKWTAVSRAMRQALLTMGRKVVLRQLAVKAKDIKASDDLAVRARFFGYLAAFLQSLYGHRSGVLTNKTVSEVLQAEGDETVGYVINVNQHKTNRQFGAARIYLEPTEYRWMRTWVDLRKARAPQNNLFFTMTGKGPAKSLLKFFKSAWADMGLPGRPTFTDIRTAVSTHNHQINNEEVKKLVADYMCHDLKTQNRFYALHHGVQEAKKLRQVFMAISAREIQESDAPSDPAASSQAPSTSAPDAPSTPTMGRYKSGIDEPAEKVSFWFKSIPN</sequence>
<feature type="compositionally biased region" description="Acidic residues" evidence="1">
    <location>
        <begin position="186"/>
        <end position="197"/>
    </location>
</feature>
<dbReference type="InterPro" id="IPR011010">
    <property type="entry name" value="DNA_brk_join_enz"/>
</dbReference>
<feature type="region of interest" description="Disordered" evidence="1">
    <location>
        <begin position="71"/>
        <end position="96"/>
    </location>
</feature>
<feature type="region of interest" description="Disordered" evidence="1">
    <location>
        <begin position="146"/>
        <end position="197"/>
    </location>
</feature>
<evidence type="ECO:0000313" key="2">
    <source>
        <dbReference type="EMBL" id="KAJ8396466.1"/>
    </source>
</evidence>
<reference evidence="2" key="1">
    <citation type="journal article" date="2023" name="Science">
        <title>Genome structures resolve the early diversification of teleost fishes.</title>
        <authorList>
            <person name="Parey E."/>
            <person name="Louis A."/>
            <person name="Montfort J."/>
            <person name="Bouchez O."/>
            <person name="Roques C."/>
            <person name="Iampietro C."/>
            <person name="Lluch J."/>
            <person name="Castinel A."/>
            <person name="Donnadieu C."/>
            <person name="Desvignes T."/>
            <person name="Floi Bucao C."/>
            <person name="Jouanno E."/>
            <person name="Wen M."/>
            <person name="Mejri S."/>
            <person name="Dirks R."/>
            <person name="Jansen H."/>
            <person name="Henkel C."/>
            <person name="Chen W.J."/>
            <person name="Zahm M."/>
            <person name="Cabau C."/>
            <person name="Klopp C."/>
            <person name="Thompson A.W."/>
            <person name="Robinson-Rechavi M."/>
            <person name="Braasch I."/>
            <person name="Lecointre G."/>
            <person name="Bobe J."/>
            <person name="Postlethwait J.H."/>
            <person name="Berthelot C."/>
            <person name="Roest Crollius H."/>
            <person name="Guiguen Y."/>
        </authorList>
    </citation>
    <scope>NUCLEOTIDE SEQUENCE</scope>
    <source>
        <strain evidence="2">NC1722</strain>
    </source>
</reference>
<protein>
    <submittedName>
        <fullName evidence="2">Uncharacterized protein</fullName>
    </submittedName>
</protein>
<dbReference type="SUPFAM" id="SSF56349">
    <property type="entry name" value="DNA breaking-rejoining enzymes"/>
    <property type="match status" value="1"/>
</dbReference>
<keyword evidence="3" id="KW-1185">Reference proteome</keyword>
<feature type="compositionally biased region" description="Low complexity" evidence="1">
    <location>
        <begin position="519"/>
        <end position="544"/>
    </location>
</feature>
<dbReference type="AlphaFoldDB" id="A0AAD7S5R0"/>
<evidence type="ECO:0000313" key="3">
    <source>
        <dbReference type="Proteomes" id="UP001221898"/>
    </source>
</evidence>
<comment type="caution">
    <text evidence="2">The sequence shown here is derived from an EMBL/GenBank/DDBJ whole genome shotgun (WGS) entry which is preliminary data.</text>
</comment>
<feature type="region of interest" description="Disordered" evidence="1">
    <location>
        <begin position="516"/>
        <end position="552"/>
    </location>
</feature>
<evidence type="ECO:0000256" key="1">
    <source>
        <dbReference type="SAM" id="MobiDB-lite"/>
    </source>
</evidence>
<accession>A0AAD7S5R0</accession>
<dbReference type="GO" id="GO:0003677">
    <property type="term" value="F:DNA binding"/>
    <property type="evidence" value="ECO:0007669"/>
    <property type="project" value="InterPro"/>
</dbReference>
<dbReference type="Proteomes" id="UP001221898">
    <property type="component" value="Unassembled WGS sequence"/>
</dbReference>